<reference evidence="9 10" key="1">
    <citation type="journal article" date="2011" name="Front. Microbiol.">
        <title>Genomic signatures of strain selection and enhancement in Bacillus atrophaeus var. globigii, a historical biowarfare simulant.</title>
        <authorList>
            <person name="Gibbons H.S."/>
            <person name="Broomall S.M."/>
            <person name="McNew L.A."/>
            <person name="Daligault H."/>
            <person name="Chapman C."/>
            <person name="Bruce D."/>
            <person name="Karavis M."/>
            <person name="Krepps M."/>
            <person name="McGregor P.A."/>
            <person name="Hong C."/>
            <person name="Park K.H."/>
            <person name="Akmal A."/>
            <person name="Feldman A."/>
            <person name="Lin J.S."/>
            <person name="Chang W.E."/>
            <person name="Higgs B.W."/>
            <person name="Demirev P."/>
            <person name="Lindquist J."/>
            <person name="Liem A."/>
            <person name="Fochler E."/>
            <person name="Read T.D."/>
            <person name="Tapia R."/>
            <person name="Johnson S."/>
            <person name="Bishop-Lilly K.A."/>
            <person name="Detter C."/>
            <person name="Han C."/>
            <person name="Sozhamannan S."/>
            <person name="Rosenzweig C.N."/>
            <person name="Skowronski E.W."/>
        </authorList>
    </citation>
    <scope>NUCLEOTIDE SEQUENCE [LARGE SCALE GENOMIC DNA]</scope>
    <source>
        <strain evidence="9 10">AIT1</strain>
    </source>
</reference>
<organism evidence="9 10">
    <name type="scientific">Aliidiomarina taiwanensis</name>
    <dbReference type="NCBI Taxonomy" id="946228"/>
    <lineage>
        <taxon>Bacteria</taxon>
        <taxon>Pseudomonadati</taxon>
        <taxon>Pseudomonadota</taxon>
        <taxon>Gammaproteobacteria</taxon>
        <taxon>Alteromonadales</taxon>
        <taxon>Idiomarinaceae</taxon>
        <taxon>Aliidiomarina</taxon>
    </lineage>
</organism>
<evidence type="ECO:0000256" key="6">
    <source>
        <dbReference type="ARBA" id="ARBA00022967"/>
    </source>
</evidence>
<dbReference type="RefSeq" id="WP_126756799.1">
    <property type="nucleotide sequence ID" value="NZ_PIPQ01000001.1"/>
</dbReference>
<dbReference type="OrthoDB" id="9801477at2"/>
<dbReference type="PANTHER" id="PTHR24220:SF689">
    <property type="entry name" value="LIPOPROTEIN-RELEASING SYSTEM ATP-BINDING PROTEIN LOLD"/>
    <property type="match status" value="1"/>
</dbReference>
<dbReference type="GO" id="GO:0022857">
    <property type="term" value="F:transmembrane transporter activity"/>
    <property type="evidence" value="ECO:0007669"/>
    <property type="project" value="TreeGrafter"/>
</dbReference>
<dbReference type="GO" id="GO:0016887">
    <property type="term" value="F:ATP hydrolysis activity"/>
    <property type="evidence" value="ECO:0007669"/>
    <property type="project" value="InterPro"/>
</dbReference>
<evidence type="ECO:0000313" key="9">
    <source>
        <dbReference type="EMBL" id="RUO44395.1"/>
    </source>
</evidence>
<gene>
    <name evidence="9" type="ORF">CWE15_04265</name>
</gene>
<dbReference type="InterPro" id="IPR027417">
    <property type="entry name" value="P-loop_NTPase"/>
</dbReference>
<dbReference type="InterPro" id="IPR017911">
    <property type="entry name" value="MacB-like_ATP-bd"/>
</dbReference>
<name>A0A432XAF9_9GAMM</name>
<evidence type="ECO:0000313" key="10">
    <source>
        <dbReference type="Proteomes" id="UP000286976"/>
    </source>
</evidence>
<sequence length="244" mass="26024">MSSLVVVSNLSRSFGDGDATAVTGKQGAAETAAQPRRLQVLDTISFTLEHGEMAAIIGASGSGKSTFLHCLGGLDTPDTGAIHVAGADVVAMNAQQKAKWRNKTIGFIYQFHHLLAEFTALENVAMPLLIAGKSKAKAQARGRELLARVGLAERTAHLPSQLSGGERQRVAIARALANEPSIVFADEPTGNLDEHTAAVIYELMLDLNKELGTSFIVVTHDHTLAAKLPRQLLMQQGQLVEVRL</sequence>
<dbReference type="PANTHER" id="PTHR24220">
    <property type="entry name" value="IMPORT ATP-BINDING PROTEIN"/>
    <property type="match status" value="1"/>
</dbReference>
<dbReference type="GO" id="GO:0089705">
    <property type="term" value="P:protein localization to outer membrane"/>
    <property type="evidence" value="ECO:0007669"/>
    <property type="project" value="TreeGrafter"/>
</dbReference>
<evidence type="ECO:0000256" key="4">
    <source>
        <dbReference type="ARBA" id="ARBA00022741"/>
    </source>
</evidence>
<comment type="caution">
    <text evidence="9">The sequence shown here is derived from an EMBL/GenBank/DDBJ whole genome shotgun (WGS) entry which is preliminary data.</text>
</comment>
<keyword evidence="2" id="KW-0813">Transport</keyword>
<keyword evidence="9" id="KW-0449">Lipoprotein</keyword>
<dbReference type="SUPFAM" id="SSF52540">
    <property type="entry name" value="P-loop containing nucleoside triphosphate hydrolases"/>
    <property type="match status" value="1"/>
</dbReference>
<keyword evidence="3" id="KW-1003">Cell membrane</keyword>
<keyword evidence="7" id="KW-0472">Membrane</keyword>
<dbReference type="InterPro" id="IPR015854">
    <property type="entry name" value="ABC_transpr_LolD-like"/>
</dbReference>
<dbReference type="SMART" id="SM00382">
    <property type="entry name" value="AAA"/>
    <property type="match status" value="1"/>
</dbReference>
<feature type="domain" description="ABC transporter" evidence="8">
    <location>
        <begin position="5"/>
        <end position="244"/>
    </location>
</feature>
<dbReference type="PROSITE" id="PS50893">
    <property type="entry name" value="ABC_TRANSPORTER_2"/>
    <property type="match status" value="1"/>
</dbReference>
<keyword evidence="5 9" id="KW-0067">ATP-binding</keyword>
<dbReference type="EMBL" id="PIPQ01000001">
    <property type="protein sequence ID" value="RUO44395.1"/>
    <property type="molecule type" value="Genomic_DNA"/>
</dbReference>
<evidence type="ECO:0000256" key="7">
    <source>
        <dbReference type="ARBA" id="ARBA00023136"/>
    </source>
</evidence>
<evidence type="ECO:0000259" key="8">
    <source>
        <dbReference type="PROSITE" id="PS50893"/>
    </source>
</evidence>
<dbReference type="GO" id="GO:0005524">
    <property type="term" value="F:ATP binding"/>
    <property type="evidence" value="ECO:0007669"/>
    <property type="project" value="UniProtKB-KW"/>
</dbReference>
<dbReference type="GO" id="GO:0044874">
    <property type="term" value="P:lipoprotein localization to outer membrane"/>
    <property type="evidence" value="ECO:0007669"/>
    <property type="project" value="TreeGrafter"/>
</dbReference>
<dbReference type="Gene3D" id="3.40.50.300">
    <property type="entry name" value="P-loop containing nucleotide triphosphate hydrolases"/>
    <property type="match status" value="1"/>
</dbReference>
<evidence type="ECO:0000256" key="5">
    <source>
        <dbReference type="ARBA" id="ARBA00022840"/>
    </source>
</evidence>
<evidence type="ECO:0000256" key="1">
    <source>
        <dbReference type="ARBA" id="ARBA00005417"/>
    </source>
</evidence>
<dbReference type="InterPro" id="IPR003593">
    <property type="entry name" value="AAA+_ATPase"/>
</dbReference>
<dbReference type="InterPro" id="IPR003439">
    <property type="entry name" value="ABC_transporter-like_ATP-bd"/>
</dbReference>
<keyword evidence="6" id="KW-1278">Translocase</keyword>
<dbReference type="CDD" id="cd03255">
    <property type="entry name" value="ABC_MJ0796_LolCDE_FtsE"/>
    <property type="match status" value="1"/>
</dbReference>
<keyword evidence="10" id="KW-1185">Reference proteome</keyword>
<protein>
    <submittedName>
        <fullName evidence="9">Lipoprotein-releasing system ATP-binding protein LolD</fullName>
    </submittedName>
</protein>
<dbReference type="Proteomes" id="UP000286976">
    <property type="component" value="Unassembled WGS sequence"/>
</dbReference>
<evidence type="ECO:0000256" key="3">
    <source>
        <dbReference type="ARBA" id="ARBA00022475"/>
    </source>
</evidence>
<comment type="similarity">
    <text evidence="1">Belongs to the ABC transporter superfamily.</text>
</comment>
<accession>A0A432XAF9</accession>
<dbReference type="PROSITE" id="PS00211">
    <property type="entry name" value="ABC_TRANSPORTER_1"/>
    <property type="match status" value="1"/>
</dbReference>
<dbReference type="Pfam" id="PF00005">
    <property type="entry name" value="ABC_tran"/>
    <property type="match status" value="1"/>
</dbReference>
<keyword evidence="4" id="KW-0547">Nucleotide-binding</keyword>
<dbReference type="GO" id="GO:0005886">
    <property type="term" value="C:plasma membrane"/>
    <property type="evidence" value="ECO:0007669"/>
    <property type="project" value="TreeGrafter"/>
</dbReference>
<dbReference type="FunFam" id="3.40.50.300:FF:000230">
    <property type="entry name" value="Lipoprotein-releasing system ATP-binding protein LolD"/>
    <property type="match status" value="1"/>
</dbReference>
<evidence type="ECO:0000256" key="2">
    <source>
        <dbReference type="ARBA" id="ARBA00022448"/>
    </source>
</evidence>
<proteinExistence type="inferred from homology"/>
<dbReference type="InterPro" id="IPR017871">
    <property type="entry name" value="ABC_transporter-like_CS"/>
</dbReference>
<dbReference type="AlphaFoldDB" id="A0A432XAF9"/>